<name>A0A1I5PVZ6_9FIRM</name>
<dbReference type="AlphaFoldDB" id="A0A1I5PVZ6"/>
<dbReference type="RefSeq" id="WP_090414654.1">
    <property type="nucleotide sequence ID" value="NZ_CAJKZB010000007.1"/>
</dbReference>
<proteinExistence type="predicted"/>
<feature type="transmembrane region" description="Helical" evidence="1">
    <location>
        <begin position="54"/>
        <end position="74"/>
    </location>
</feature>
<evidence type="ECO:0000313" key="3">
    <source>
        <dbReference type="Proteomes" id="UP000586254"/>
    </source>
</evidence>
<dbReference type="Proteomes" id="UP000586254">
    <property type="component" value="Unassembled WGS sequence"/>
</dbReference>
<protein>
    <submittedName>
        <fullName evidence="2">Uncharacterized protein</fullName>
    </submittedName>
</protein>
<keyword evidence="1" id="KW-0472">Membrane</keyword>
<reference evidence="2 3" key="1">
    <citation type="submission" date="2020-07" db="EMBL/GenBank/DDBJ databases">
        <title>Organ Donor 1.</title>
        <authorList>
            <person name="Marsh A.J."/>
            <person name="Azcarate-Peril M.A."/>
        </authorList>
    </citation>
    <scope>NUCLEOTIDE SEQUENCE [LARGE SCALE GENOMIC DNA]</scope>
    <source>
        <strain evidence="2 3">AMC0717</strain>
    </source>
</reference>
<accession>A0A1I5PVZ6</accession>
<dbReference type="EMBL" id="JACCKS010000003">
    <property type="protein sequence ID" value="NZA37255.1"/>
    <property type="molecule type" value="Genomic_DNA"/>
</dbReference>
<organism evidence="2 3">
    <name type="scientific">Eubacterium callanderi</name>
    <dbReference type="NCBI Taxonomy" id="53442"/>
    <lineage>
        <taxon>Bacteria</taxon>
        <taxon>Bacillati</taxon>
        <taxon>Bacillota</taxon>
        <taxon>Clostridia</taxon>
        <taxon>Eubacteriales</taxon>
        <taxon>Eubacteriaceae</taxon>
        <taxon>Eubacterium</taxon>
    </lineage>
</organism>
<keyword evidence="1" id="KW-0812">Transmembrane</keyword>
<gene>
    <name evidence="2" type="ORF">H0N91_03655</name>
</gene>
<sequence>MKLKINSRGIGNVLLIALLVLLIIHILVLFGVVSPDIIWDTTITDKASVVISEWIAIFFILMFIFGILLKLNYLPMKGLRKSADSILWIMSLYYLLNIIGNFMSDNPIEKLLYAPLTLIMILMALRLIFAKDLDPKHRRRAQKRPQKIRRAS</sequence>
<evidence type="ECO:0000256" key="1">
    <source>
        <dbReference type="SAM" id="Phobius"/>
    </source>
</evidence>
<comment type="caution">
    <text evidence="2">The sequence shown here is derived from an EMBL/GenBank/DDBJ whole genome shotgun (WGS) entry which is preliminary data.</text>
</comment>
<feature type="transmembrane region" description="Helical" evidence="1">
    <location>
        <begin position="12"/>
        <end position="34"/>
    </location>
</feature>
<feature type="transmembrane region" description="Helical" evidence="1">
    <location>
        <begin position="110"/>
        <end position="129"/>
    </location>
</feature>
<keyword evidence="1" id="KW-1133">Transmembrane helix</keyword>
<evidence type="ECO:0000313" key="2">
    <source>
        <dbReference type="EMBL" id="NZA37255.1"/>
    </source>
</evidence>
<feature type="transmembrane region" description="Helical" evidence="1">
    <location>
        <begin position="86"/>
        <end position="104"/>
    </location>
</feature>